<evidence type="ECO:0008006" key="3">
    <source>
        <dbReference type="Google" id="ProtNLM"/>
    </source>
</evidence>
<accession>A0A9P6H7N3</accession>
<keyword evidence="2" id="KW-1185">Reference proteome</keyword>
<dbReference type="Proteomes" id="UP000736335">
    <property type="component" value="Unassembled WGS sequence"/>
</dbReference>
<reference evidence="1" key="1">
    <citation type="journal article" date="2020" name="Nat. Commun.">
        <title>Large-scale genome sequencing of mycorrhizal fungi provides insights into the early evolution of symbiotic traits.</title>
        <authorList>
            <person name="Miyauchi S."/>
            <person name="Kiss E."/>
            <person name="Kuo A."/>
            <person name="Drula E."/>
            <person name="Kohler A."/>
            <person name="Sanchez-Garcia M."/>
            <person name="Morin E."/>
            <person name="Andreopoulos B."/>
            <person name="Barry K.W."/>
            <person name="Bonito G."/>
            <person name="Buee M."/>
            <person name="Carver A."/>
            <person name="Chen C."/>
            <person name="Cichocki N."/>
            <person name="Clum A."/>
            <person name="Culley D."/>
            <person name="Crous P.W."/>
            <person name="Fauchery L."/>
            <person name="Girlanda M."/>
            <person name="Hayes R.D."/>
            <person name="Keri Z."/>
            <person name="LaButti K."/>
            <person name="Lipzen A."/>
            <person name="Lombard V."/>
            <person name="Magnuson J."/>
            <person name="Maillard F."/>
            <person name="Murat C."/>
            <person name="Nolan M."/>
            <person name="Ohm R.A."/>
            <person name="Pangilinan J."/>
            <person name="Pereira M.F."/>
            <person name="Perotto S."/>
            <person name="Peter M."/>
            <person name="Pfister S."/>
            <person name="Riley R."/>
            <person name="Sitrit Y."/>
            <person name="Stielow J.B."/>
            <person name="Szollosi G."/>
            <person name="Zifcakova L."/>
            <person name="Stursova M."/>
            <person name="Spatafora J.W."/>
            <person name="Tedersoo L."/>
            <person name="Vaario L.M."/>
            <person name="Yamada A."/>
            <person name="Yan M."/>
            <person name="Wang P."/>
            <person name="Xu J."/>
            <person name="Bruns T."/>
            <person name="Baldrian P."/>
            <person name="Vilgalys R."/>
            <person name="Dunand C."/>
            <person name="Henrissat B."/>
            <person name="Grigoriev I.V."/>
            <person name="Hibbett D."/>
            <person name="Nagy L.G."/>
            <person name="Martin F.M."/>
        </authorList>
    </citation>
    <scope>NUCLEOTIDE SEQUENCE</scope>
    <source>
        <strain evidence="1">UH-Tt-Lm1</strain>
    </source>
</reference>
<evidence type="ECO:0000313" key="1">
    <source>
        <dbReference type="EMBL" id="KAF9779865.1"/>
    </source>
</evidence>
<name>A0A9P6H7N3_9AGAM</name>
<comment type="caution">
    <text evidence="1">The sequence shown here is derived from an EMBL/GenBank/DDBJ whole genome shotgun (WGS) entry which is preliminary data.</text>
</comment>
<proteinExistence type="predicted"/>
<protein>
    <recommendedName>
        <fullName evidence="3">BTB domain-containing protein</fullName>
    </recommendedName>
</protein>
<dbReference type="EMBL" id="WIUZ02000018">
    <property type="protein sequence ID" value="KAF9779865.1"/>
    <property type="molecule type" value="Genomic_DNA"/>
</dbReference>
<dbReference type="Gene3D" id="3.30.710.10">
    <property type="entry name" value="Potassium Channel Kv1.1, Chain A"/>
    <property type="match status" value="1"/>
</dbReference>
<dbReference type="AlphaFoldDB" id="A0A9P6H7N3"/>
<dbReference type="OrthoDB" id="6359816at2759"/>
<dbReference type="InterPro" id="IPR011333">
    <property type="entry name" value="SKP1/BTB/POZ_sf"/>
</dbReference>
<dbReference type="PANTHER" id="PTHR24413">
    <property type="entry name" value="SPECKLE-TYPE POZ PROTEIN"/>
    <property type="match status" value="1"/>
</dbReference>
<organism evidence="1 2">
    <name type="scientific">Thelephora terrestris</name>
    <dbReference type="NCBI Taxonomy" id="56493"/>
    <lineage>
        <taxon>Eukaryota</taxon>
        <taxon>Fungi</taxon>
        <taxon>Dikarya</taxon>
        <taxon>Basidiomycota</taxon>
        <taxon>Agaricomycotina</taxon>
        <taxon>Agaricomycetes</taxon>
        <taxon>Thelephorales</taxon>
        <taxon>Thelephoraceae</taxon>
        <taxon>Thelephora</taxon>
    </lineage>
</organism>
<evidence type="ECO:0000313" key="2">
    <source>
        <dbReference type="Proteomes" id="UP000736335"/>
    </source>
</evidence>
<sequence>MGKVAIIRDMAAVTFEAMIYFLYTGKITFAPLGSDPRYEIPAESRAGDWCVARLPSPSAKSIYRLADKYDIPTLKEQAKAYIYDNVIHCNIVDEVFSSFSLSFPEMLSVQVPRLVSMMKEESMRGSESNTRIQLRNKIAALPQSRLARATDALAMIWDGVKGSPSLPVPEPKSTPGTGVAQFPKWQRMILFLSSPRQRMKLALLKSIPTGTFVDVQFYAYNSVSGGLPLDLKPVFTSSIVVKEWAPAIMTLTVGINSKAVHLMDELTDDYEQWEGPTVNLHKDKLVLEHQTEAFPTTEGHEVLVLMSGAWITWSLLLSYAYTNKMMFAPLQTSTCQGNSVDMTNIQQHQLCSPRSMYSLATALGIIDIRDKVLKDIQSKLAMSNIAQELFTSFTANHIVVMDLEIQFLLNNFTERNPRLLVEHIQRMVSGEASFLPTMLSLVYDKLIARVFMGSTTTNSGTRKPTETGGQSGVEHALATQASNLTIGVDISPTPGPLPSTQQAEPEPELVPLGAVWLTCFKCGEHARLRDLYDGTRCPRCPLRSVRKGRPYMQCSSCNRMRLKPGGYCLRNACQAIFV</sequence>
<gene>
    <name evidence="1" type="ORF">BJ322DRAFT_346852</name>
</gene>
<dbReference type="CDD" id="cd14733">
    <property type="entry name" value="BACK"/>
    <property type="match status" value="1"/>
</dbReference>
<reference evidence="1" key="2">
    <citation type="submission" date="2020-11" db="EMBL/GenBank/DDBJ databases">
        <authorList>
            <consortium name="DOE Joint Genome Institute"/>
            <person name="Kuo A."/>
            <person name="Miyauchi S."/>
            <person name="Kiss E."/>
            <person name="Drula E."/>
            <person name="Kohler A."/>
            <person name="Sanchez-Garcia M."/>
            <person name="Andreopoulos B."/>
            <person name="Barry K.W."/>
            <person name="Bonito G."/>
            <person name="Buee M."/>
            <person name="Carver A."/>
            <person name="Chen C."/>
            <person name="Cichocki N."/>
            <person name="Clum A."/>
            <person name="Culley D."/>
            <person name="Crous P.W."/>
            <person name="Fauchery L."/>
            <person name="Girlanda M."/>
            <person name="Hayes R."/>
            <person name="Keri Z."/>
            <person name="Labutti K."/>
            <person name="Lipzen A."/>
            <person name="Lombard V."/>
            <person name="Magnuson J."/>
            <person name="Maillard F."/>
            <person name="Morin E."/>
            <person name="Murat C."/>
            <person name="Nolan M."/>
            <person name="Ohm R."/>
            <person name="Pangilinan J."/>
            <person name="Pereira M."/>
            <person name="Perotto S."/>
            <person name="Peter M."/>
            <person name="Riley R."/>
            <person name="Sitrit Y."/>
            <person name="Stielow B."/>
            <person name="Szollosi G."/>
            <person name="Zifcakova L."/>
            <person name="Stursova M."/>
            <person name="Spatafora J.W."/>
            <person name="Tedersoo L."/>
            <person name="Vaario L.-M."/>
            <person name="Yamada A."/>
            <person name="Yan M."/>
            <person name="Wang P."/>
            <person name="Xu J."/>
            <person name="Bruns T."/>
            <person name="Baldrian P."/>
            <person name="Vilgalys R."/>
            <person name="Henrissat B."/>
            <person name="Grigoriev I.V."/>
            <person name="Hibbett D."/>
            <person name="Nagy L.G."/>
            <person name="Martin F.M."/>
        </authorList>
    </citation>
    <scope>NUCLEOTIDE SEQUENCE</scope>
    <source>
        <strain evidence="1">UH-Tt-Lm1</strain>
    </source>
</reference>